<organism evidence="2 3">
    <name type="scientific">Cylicocyclus nassatus</name>
    <name type="common">Nematode worm</name>
    <dbReference type="NCBI Taxonomy" id="53992"/>
    <lineage>
        <taxon>Eukaryota</taxon>
        <taxon>Metazoa</taxon>
        <taxon>Ecdysozoa</taxon>
        <taxon>Nematoda</taxon>
        <taxon>Chromadorea</taxon>
        <taxon>Rhabditida</taxon>
        <taxon>Rhabditina</taxon>
        <taxon>Rhabditomorpha</taxon>
        <taxon>Strongyloidea</taxon>
        <taxon>Strongylidae</taxon>
        <taxon>Cylicocyclus</taxon>
    </lineage>
</organism>
<reference evidence="2" key="1">
    <citation type="submission" date="2023-07" db="EMBL/GenBank/DDBJ databases">
        <authorList>
            <consortium name="CYATHOMIX"/>
        </authorList>
    </citation>
    <scope>NUCLEOTIDE SEQUENCE</scope>
    <source>
        <strain evidence="2">N/A</strain>
    </source>
</reference>
<feature type="chain" id="PRO_5041408049" description="Saposin B-type domain-containing protein" evidence="1">
    <location>
        <begin position="35"/>
        <end position="135"/>
    </location>
</feature>
<comment type="caution">
    <text evidence="2">The sequence shown here is derived from an EMBL/GenBank/DDBJ whole genome shotgun (WGS) entry which is preliminary data.</text>
</comment>
<dbReference type="Proteomes" id="UP001176961">
    <property type="component" value="Unassembled WGS sequence"/>
</dbReference>
<evidence type="ECO:0008006" key="4">
    <source>
        <dbReference type="Google" id="ProtNLM"/>
    </source>
</evidence>
<evidence type="ECO:0000256" key="1">
    <source>
        <dbReference type="SAM" id="SignalP"/>
    </source>
</evidence>
<sequence>MTMQCLKDPPELEAVIMKLLLILLLLSIFAITTCDEEVNKSFCGLCGHFGLQKIDFKAVEERCERVEHEISLSVKESCAALKKLSKETREAMKEKLEKLTWYQACTKICKHRICILPKKILRRRRGRIDKEVMRI</sequence>
<proteinExistence type="predicted"/>
<evidence type="ECO:0000313" key="3">
    <source>
        <dbReference type="Proteomes" id="UP001176961"/>
    </source>
</evidence>
<keyword evidence="3" id="KW-1185">Reference proteome</keyword>
<gene>
    <name evidence="2" type="ORF">CYNAS_LOCUS19598</name>
</gene>
<name>A0AA36HBA9_CYLNA</name>
<evidence type="ECO:0000313" key="2">
    <source>
        <dbReference type="EMBL" id="CAJ0607615.1"/>
    </source>
</evidence>
<feature type="signal peptide" evidence="1">
    <location>
        <begin position="1"/>
        <end position="34"/>
    </location>
</feature>
<accession>A0AA36HBA9</accession>
<dbReference type="AlphaFoldDB" id="A0AA36HBA9"/>
<protein>
    <recommendedName>
        <fullName evidence="4">Saposin B-type domain-containing protein</fullName>
    </recommendedName>
</protein>
<dbReference type="EMBL" id="CATQJL010000316">
    <property type="protein sequence ID" value="CAJ0607615.1"/>
    <property type="molecule type" value="Genomic_DNA"/>
</dbReference>
<keyword evidence="1" id="KW-0732">Signal</keyword>